<dbReference type="CDD" id="cd00525">
    <property type="entry name" value="AE_Prim_S_like"/>
    <property type="match status" value="1"/>
</dbReference>
<keyword evidence="1" id="KW-0547">Nucleotide-binding</keyword>
<dbReference type="Pfam" id="PF03288">
    <property type="entry name" value="Pox_D5"/>
    <property type="match status" value="1"/>
</dbReference>
<dbReference type="Pfam" id="PF19263">
    <property type="entry name" value="DUF5906"/>
    <property type="match status" value="1"/>
</dbReference>
<proteinExistence type="predicted"/>
<evidence type="ECO:0000313" key="6">
    <source>
        <dbReference type="EMBL" id="ATV61417.1"/>
    </source>
</evidence>
<dbReference type="SUPFAM" id="SSF56747">
    <property type="entry name" value="Prim-pol domain"/>
    <property type="match status" value="1"/>
</dbReference>
<gene>
    <name evidence="6" type="ORF">CTM74_06040</name>
</gene>
<evidence type="ECO:0000256" key="1">
    <source>
        <dbReference type="ARBA" id="ARBA00022741"/>
    </source>
</evidence>
<dbReference type="GO" id="GO:0016787">
    <property type="term" value="F:hydrolase activity"/>
    <property type="evidence" value="ECO:0007669"/>
    <property type="project" value="UniProtKB-KW"/>
</dbReference>
<dbReference type="AlphaFoldDB" id="A0AAD0F1R1"/>
<reference evidence="6 7" key="1">
    <citation type="submission" date="2017-11" db="EMBL/GenBank/DDBJ databases">
        <title>Genome sequencing of Fusobacterium periodonticum KCOM 1263.</title>
        <authorList>
            <person name="Kook J.-K."/>
            <person name="Park S.-N."/>
            <person name="Lim Y.K."/>
        </authorList>
    </citation>
    <scope>NUCLEOTIDE SEQUENCE [LARGE SCALE GENOMIC DNA]</scope>
    <source>
        <strain evidence="6 7">KCOM 1263</strain>
    </source>
</reference>
<dbReference type="InterPro" id="IPR045455">
    <property type="entry name" value="NrS-1_pol-like_helicase"/>
</dbReference>
<name>A0AAD0F1R1_9FUSO</name>
<keyword evidence="2" id="KW-0378">Hydrolase</keyword>
<dbReference type="PROSITE" id="PS51206">
    <property type="entry name" value="SF3_HELICASE_1"/>
    <property type="match status" value="1"/>
</dbReference>
<evidence type="ECO:0000256" key="3">
    <source>
        <dbReference type="ARBA" id="ARBA00022806"/>
    </source>
</evidence>
<accession>A0AAD0F1R1</accession>
<keyword evidence="3" id="KW-0347">Helicase</keyword>
<evidence type="ECO:0000259" key="5">
    <source>
        <dbReference type="PROSITE" id="PS51206"/>
    </source>
</evidence>
<dbReference type="NCBIfam" id="TIGR01613">
    <property type="entry name" value="primase_Cterm"/>
    <property type="match status" value="1"/>
</dbReference>
<protein>
    <submittedName>
        <fullName evidence="6">Replication protein</fullName>
    </submittedName>
</protein>
<dbReference type="InterPro" id="IPR014818">
    <property type="entry name" value="Phage/plasmid_primase_P4_C"/>
</dbReference>
<evidence type="ECO:0000256" key="4">
    <source>
        <dbReference type="ARBA" id="ARBA00022840"/>
    </source>
</evidence>
<dbReference type="InterPro" id="IPR051620">
    <property type="entry name" value="ORF904-like_C"/>
</dbReference>
<evidence type="ECO:0000256" key="2">
    <source>
        <dbReference type="ARBA" id="ARBA00022801"/>
    </source>
</evidence>
<keyword evidence="7" id="KW-1185">Reference proteome</keyword>
<dbReference type="PANTHER" id="PTHR35372">
    <property type="entry name" value="ATP BINDING PROTEIN-RELATED"/>
    <property type="match status" value="1"/>
</dbReference>
<dbReference type="GO" id="GO:0004386">
    <property type="term" value="F:helicase activity"/>
    <property type="evidence" value="ECO:0007669"/>
    <property type="project" value="UniProtKB-KW"/>
</dbReference>
<dbReference type="InterPro" id="IPR027417">
    <property type="entry name" value="P-loop_NTPase"/>
</dbReference>
<dbReference type="InterPro" id="IPR014015">
    <property type="entry name" value="Helicase_SF3_DNA-vir"/>
</dbReference>
<feature type="domain" description="SF3 helicase" evidence="5">
    <location>
        <begin position="401"/>
        <end position="556"/>
    </location>
</feature>
<dbReference type="GO" id="GO:0005524">
    <property type="term" value="F:ATP binding"/>
    <property type="evidence" value="ECO:0007669"/>
    <property type="project" value="UniProtKB-KW"/>
</dbReference>
<dbReference type="SUPFAM" id="SSF52540">
    <property type="entry name" value="P-loop containing nucleoside triphosphate hydrolases"/>
    <property type="match status" value="1"/>
</dbReference>
<organism evidence="6 7">
    <name type="scientific">Fusobacterium pseudoperiodonticum</name>
    <dbReference type="NCBI Taxonomy" id="2663009"/>
    <lineage>
        <taxon>Bacteria</taxon>
        <taxon>Fusobacteriati</taxon>
        <taxon>Fusobacteriota</taxon>
        <taxon>Fusobacteriia</taxon>
        <taxon>Fusobacteriales</taxon>
        <taxon>Fusobacteriaceae</taxon>
        <taxon>Fusobacterium</taxon>
    </lineage>
</organism>
<keyword evidence="4" id="KW-0067">ATP-binding</keyword>
<dbReference type="RefSeq" id="WP_099987454.1">
    <property type="nucleotide sequence ID" value="NZ_CP024700.1"/>
</dbReference>
<sequence>MKFEKAFRGFYLSKGDKGKEPILKYKADEQLKDFNNRLVGYNEADKQFNSFVGYLADDYVLVDLDNKDSQGEYDSNKTESKKLIEILEHYGINTPIVETPHGHHFYFKVNDYQKENLKSVSGVYSLIGLKVDYKLGSKKGCACMKALGEVRKIINDTSGISGLPAFLLNNKVLNNTLKELEDIKNSTGSRNSFISKYKYQLLKNGYDELTTYQVLEIINNFIFVDPLPMQELTVLMRQEHIEAEKDTSGLNNDSFLYYTNNGKLKVNTYKMAQKLINDFSIINIDNFLYSYNGQYYKKCEKEDIERAILRLHKDITMNELKEVLKKIQLGADKKKEDLNYIALNNGVFNLDTRKLEPYSKDKITMVHMDITYTDDVDIITGEPTGTIIKNYMLDLVQNDYNLFCVLCEFLGQALHRKENILQKCLIIKGDKSNGKSKFLEILIKFFGTENVSTLDLKRFEQRFDLFSIVGKMVNIGDDISGQYIPDSSNIKKIITSEMLPIERKGQDLFDYKPRIICIFSCNNLPRFDDSTKAVKRRLCILPFENTYRPELNNINPFIVREMTTPENLSELFSWSVWGLDRVLKNHRLTESPKIIGLVEEFDKDNDPIRAFIEDMAGDTEIGLKGYFNMKDTGIIYTDYQIWCNNNGYKEMNSSNFGKQLKQHIPKLDKKPYRNDFQKVKNRYLL</sequence>
<dbReference type="InterPro" id="IPR004968">
    <property type="entry name" value="DNA_primase/NTPase_C"/>
</dbReference>
<dbReference type="Gene3D" id="3.40.50.300">
    <property type="entry name" value="P-loop containing nucleotide triphosphate hydrolases"/>
    <property type="match status" value="1"/>
</dbReference>
<evidence type="ECO:0000313" key="7">
    <source>
        <dbReference type="Proteomes" id="UP000228552"/>
    </source>
</evidence>
<dbReference type="InterPro" id="IPR006500">
    <property type="entry name" value="Helicase_put_C_phage/plasmid"/>
</dbReference>
<dbReference type="Proteomes" id="UP000228552">
    <property type="component" value="Chromosome"/>
</dbReference>
<dbReference type="EMBL" id="CP024700">
    <property type="protein sequence ID" value="ATV61417.1"/>
    <property type="molecule type" value="Genomic_DNA"/>
</dbReference>
<dbReference type="PANTHER" id="PTHR35372:SF2">
    <property type="entry name" value="SF3 HELICASE DOMAIN-CONTAINING PROTEIN"/>
    <property type="match status" value="1"/>
</dbReference>
<dbReference type="Pfam" id="PF08706">
    <property type="entry name" value="D5_N"/>
    <property type="match status" value="1"/>
</dbReference>